<evidence type="ECO:0000313" key="2">
    <source>
        <dbReference type="EMBL" id="KXI27910.1"/>
    </source>
</evidence>
<protein>
    <recommendedName>
        <fullName evidence="1">AMP-dependent synthetase/ligase domain-containing protein</fullName>
    </recommendedName>
</protein>
<dbReference type="Gene3D" id="3.40.50.12780">
    <property type="entry name" value="N-terminal domain of ligase-like"/>
    <property type="match status" value="1"/>
</dbReference>
<comment type="caution">
    <text evidence="2">The sequence shown here is derived from an EMBL/GenBank/DDBJ whole genome shotgun (WGS) entry which is preliminary data.</text>
</comment>
<evidence type="ECO:0000259" key="1">
    <source>
        <dbReference type="Pfam" id="PF00501"/>
    </source>
</evidence>
<dbReference type="EMBL" id="LSNE01000009">
    <property type="protein sequence ID" value="KXI27910.1"/>
    <property type="molecule type" value="Genomic_DNA"/>
</dbReference>
<dbReference type="STRING" id="1799789.AX660_20600"/>
<name>A0A148KNP4_9ALTE</name>
<dbReference type="Proteomes" id="UP000070299">
    <property type="component" value="Unassembled WGS sequence"/>
</dbReference>
<gene>
    <name evidence="2" type="ORF">AX660_20600</name>
</gene>
<dbReference type="GO" id="GO:0031956">
    <property type="term" value="F:medium-chain fatty acid-CoA ligase activity"/>
    <property type="evidence" value="ECO:0007669"/>
    <property type="project" value="TreeGrafter"/>
</dbReference>
<dbReference type="PANTHER" id="PTHR43201:SF32">
    <property type="entry name" value="2-SUCCINYLBENZOATE--COA LIGASE, CHLOROPLASTIC_PEROXISOMAL"/>
    <property type="match status" value="1"/>
</dbReference>
<dbReference type="SUPFAM" id="SSF56801">
    <property type="entry name" value="Acetyl-CoA synthetase-like"/>
    <property type="match status" value="1"/>
</dbReference>
<keyword evidence="3" id="KW-1185">Reference proteome</keyword>
<reference evidence="3" key="1">
    <citation type="submission" date="2016-02" db="EMBL/GenBank/DDBJ databases">
        <authorList>
            <person name="Schultz-Johansen M."/>
            <person name="Glaring M.A."/>
            <person name="Bech P.K."/>
            <person name="Stougaard P."/>
        </authorList>
    </citation>
    <scope>NUCLEOTIDE SEQUENCE [LARGE SCALE GENOMIC DNA]</scope>
    <source>
        <strain evidence="3">S66</strain>
    </source>
</reference>
<dbReference type="RefSeq" id="WP_082768983.1">
    <property type="nucleotide sequence ID" value="NZ_LSNE01000009.1"/>
</dbReference>
<evidence type="ECO:0000313" key="3">
    <source>
        <dbReference type="Proteomes" id="UP000070299"/>
    </source>
</evidence>
<sequence length="484" mass="54250">MFLNNNEPRSATTDIMPVSQFFFDNLARYGEAPAAIEGELQVSYQQLQVRCAEFSQQLNQINKQTNSPQKQLIFLKAHNNIATLVAYLTTLQNRHAVLLLDPDIDQSKLDKLIASYQPNLLIDSQTIEQCHSKPLVLESKLALLLSTSGSTGSAKQVCLSADNVQANALSIVEYLPLLASDKTITTLPFYYSYGLSVLNSHLLVGACIVFNQHSLVSREFWQLFKQHNINSFAGVPQSYEMLLRLRFERMDLPSLRYFTQAGGKLAADKIQPLARYANANDKQFFVMYGQTEATARMAYLKSELCETKPHAIGQAIPGGQFSLHDEHGELITQPEESGELIYRGTNIMLGYANCLSDLTEFTPLNELATGDIAYRDSEGDYVICGRIKRFIKLFGLRINLDEVETLLANKGLECYCLGDDTKLLVALTNDVVAQQHIDINELKMWLSRELQINHNVINIKPVAQLPLTNNGKKDYPAVLTMLDD</sequence>
<organism evidence="2 3">
    <name type="scientific">Paraglaciecola hydrolytica</name>
    <dbReference type="NCBI Taxonomy" id="1799789"/>
    <lineage>
        <taxon>Bacteria</taxon>
        <taxon>Pseudomonadati</taxon>
        <taxon>Pseudomonadota</taxon>
        <taxon>Gammaproteobacteria</taxon>
        <taxon>Alteromonadales</taxon>
        <taxon>Alteromonadaceae</taxon>
        <taxon>Paraglaciecola</taxon>
    </lineage>
</organism>
<dbReference type="InterPro" id="IPR042099">
    <property type="entry name" value="ANL_N_sf"/>
</dbReference>
<dbReference type="AlphaFoldDB" id="A0A148KNP4"/>
<dbReference type="GO" id="GO:0006631">
    <property type="term" value="P:fatty acid metabolic process"/>
    <property type="evidence" value="ECO:0007669"/>
    <property type="project" value="TreeGrafter"/>
</dbReference>
<dbReference type="OrthoDB" id="9803968at2"/>
<accession>A0A148KNP4</accession>
<dbReference type="Pfam" id="PF00501">
    <property type="entry name" value="AMP-binding"/>
    <property type="match status" value="1"/>
</dbReference>
<feature type="domain" description="AMP-dependent synthetase/ligase" evidence="1">
    <location>
        <begin position="138"/>
        <end position="351"/>
    </location>
</feature>
<dbReference type="InterPro" id="IPR000873">
    <property type="entry name" value="AMP-dep_synth/lig_dom"/>
</dbReference>
<dbReference type="PANTHER" id="PTHR43201">
    <property type="entry name" value="ACYL-COA SYNTHETASE"/>
    <property type="match status" value="1"/>
</dbReference>
<proteinExistence type="predicted"/>